<dbReference type="Gene3D" id="2.20.70.10">
    <property type="match status" value="1"/>
</dbReference>
<proteinExistence type="predicted"/>
<gene>
    <name evidence="3" type="ORF">IE077_001617</name>
</gene>
<accession>A0ABQ7JDN7</accession>
<dbReference type="PANTHER" id="PTHR47852:SF2">
    <property type="entry name" value="WW DOMAIN-CONTAINING PROTEIN"/>
    <property type="match status" value="1"/>
</dbReference>
<organism evidence="3 4">
    <name type="scientific">Cardiosporidium cionae</name>
    <dbReference type="NCBI Taxonomy" id="476202"/>
    <lineage>
        <taxon>Eukaryota</taxon>
        <taxon>Sar</taxon>
        <taxon>Alveolata</taxon>
        <taxon>Apicomplexa</taxon>
        <taxon>Aconoidasida</taxon>
        <taxon>Nephromycida</taxon>
        <taxon>Cardiosporidium</taxon>
    </lineage>
</organism>
<dbReference type="InterPro" id="IPR001202">
    <property type="entry name" value="WW_dom"/>
</dbReference>
<feature type="region of interest" description="Disordered" evidence="1">
    <location>
        <begin position="665"/>
        <end position="688"/>
    </location>
</feature>
<feature type="compositionally biased region" description="Basic and acidic residues" evidence="1">
    <location>
        <begin position="679"/>
        <end position="688"/>
    </location>
</feature>
<feature type="compositionally biased region" description="Polar residues" evidence="1">
    <location>
        <begin position="383"/>
        <end position="398"/>
    </location>
</feature>
<dbReference type="CDD" id="cd00201">
    <property type="entry name" value="WW"/>
    <property type="match status" value="1"/>
</dbReference>
<sequence>MAERGKSLQSKNSVDRQLMPPPTSLPLPLLLKRKTKKASEEEDEHLSALCSPSSASTSLAHSKSDSSVNDLAKHLTHPQTKLGEIDDVFSTFLNEIDTIVRERDSQESPIINLDKNGESTGKKANLSIWKEVLDPHSKKIYFWNIKTNEVTWEAPMESTELTISEPTFSEKELHRNEEKSGTVEHPIKRPILIGPDHNLGATGDALDVYSEAVLVTSGLATNENAHSPVNVLRKFSNSETILEENPTDTYTPVPTMRIIAIENKIDEFIKQIRFLTQSCDSLNEQSIENFLAIRESPNIDKVVESASSDGNMHKESQSDSSIAEEKVDELLETVVNVVKTVQETESKGKLDLVNEEDELLKDILEVELGEIFSTSDKNEDSLSTKSPESSETGGITSNVEEEHAQIQSFLLDIYQRFSMLSGFVNDNWKIAFKVQLETRISDWMAGELSASYFSQKLSDALGVLTSFQATENFKEKFDQRLSIAQSDGAQADIISNPNQNTLAATPFPVYSSNDYYSFAATQSLCSGIFTLPNFFTVAFPYGVSPEAGSFMQNTSTVQDISSQHVEGEHANFTEISPQVPAHLEISEGDTDTGMNLDISSSTATGDPALCPTVQMIPRIPANTSGNISSGTHLQGNKKRKKAITGSFMHRKKLDLVDRWKKSAKVAEKEEQDENPSANKMEEERLRTEEEQIARWKEAQIVSGAAEKNVNFIPVANDWRTVVEKNLGTK</sequence>
<comment type="caution">
    <text evidence="3">The sequence shown here is derived from an EMBL/GenBank/DDBJ whole genome shotgun (WGS) entry which is preliminary data.</text>
</comment>
<evidence type="ECO:0000259" key="2">
    <source>
        <dbReference type="PROSITE" id="PS50020"/>
    </source>
</evidence>
<dbReference type="PANTHER" id="PTHR47852">
    <property type="entry name" value="OS06G0298400 PROTEIN"/>
    <property type="match status" value="1"/>
</dbReference>
<keyword evidence="4" id="KW-1185">Reference proteome</keyword>
<evidence type="ECO:0000313" key="4">
    <source>
        <dbReference type="Proteomes" id="UP000823046"/>
    </source>
</evidence>
<dbReference type="SMART" id="SM00456">
    <property type="entry name" value="WW"/>
    <property type="match status" value="1"/>
</dbReference>
<dbReference type="EMBL" id="JADAQX010000132">
    <property type="protein sequence ID" value="KAF8821755.1"/>
    <property type="molecule type" value="Genomic_DNA"/>
</dbReference>
<evidence type="ECO:0000313" key="3">
    <source>
        <dbReference type="EMBL" id="KAF8821755.1"/>
    </source>
</evidence>
<feature type="region of interest" description="Disordered" evidence="1">
    <location>
        <begin position="375"/>
        <end position="398"/>
    </location>
</feature>
<dbReference type="Pfam" id="PF00397">
    <property type="entry name" value="WW"/>
    <property type="match status" value="1"/>
</dbReference>
<reference evidence="3 4" key="1">
    <citation type="journal article" date="2020" name="bioRxiv">
        <title>Metabolic contributions of an alphaproteobacterial endosymbiont in the apicomplexan Cardiosporidium cionae.</title>
        <authorList>
            <person name="Hunter E.S."/>
            <person name="Paight C.J."/>
            <person name="Lane C.E."/>
        </authorList>
    </citation>
    <scope>NUCLEOTIDE SEQUENCE [LARGE SCALE GENOMIC DNA]</scope>
    <source>
        <strain evidence="3">ESH_2018</strain>
    </source>
</reference>
<name>A0ABQ7JDN7_9APIC</name>
<dbReference type="Proteomes" id="UP000823046">
    <property type="component" value="Unassembled WGS sequence"/>
</dbReference>
<feature type="region of interest" description="Disordered" evidence="1">
    <location>
        <begin position="1"/>
        <end position="62"/>
    </location>
</feature>
<evidence type="ECO:0000256" key="1">
    <source>
        <dbReference type="SAM" id="MobiDB-lite"/>
    </source>
</evidence>
<dbReference type="SUPFAM" id="SSF51045">
    <property type="entry name" value="WW domain"/>
    <property type="match status" value="1"/>
</dbReference>
<dbReference type="InterPro" id="IPR036020">
    <property type="entry name" value="WW_dom_sf"/>
</dbReference>
<protein>
    <recommendedName>
        <fullName evidence="2">WW domain-containing protein</fullName>
    </recommendedName>
</protein>
<feature type="compositionally biased region" description="Low complexity" evidence="1">
    <location>
        <begin position="47"/>
        <end position="62"/>
    </location>
</feature>
<dbReference type="PROSITE" id="PS50020">
    <property type="entry name" value="WW_DOMAIN_2"/>
    <property type="match status" value="1"/>
</dbReference>
<feature type="region of interest" description="Disordered" evidence="1">
    <location>
        <begin position="621"/>
        <end position="641"/>
    </location>
</feature>
<feature type="domain" description="WW" evidence="2">
    <location>
        <begin position="129"/>
        <end position="157"/>
    </location>
</feature>
<feature type="compositionally biased region" description="Polar residues" evidence="1">
    <location>
        <begin position="621"/>
        <end position="634"/>
    </location>
</feature>